<proteinExistence type="predicted"/>
<feature type="region of interest" description="Disordered" evidence="1">
    <location>
        <begin position="159"/>
        <end position="193"/>
    </location>
</feature>
<feature type="compositionally biased region" description="Acidic residues" evidence="1">
    <location>
        <begin position="184"/>
        <end position="193"/>
    </location>
</feature>
<dbReference type="EMBL" id="LNIX01000005">
    <property type="protein sequence ID" value="OXA54119.1"/>
    <property type="molecule type" value="Genomic_DNA"/>
</dbReference>
<reference evidence="3 4" key="1">
    <citation type="submission" date="2015-12" db="EMBL/GenBank/DDBJ databases">
        <title>The genome of Folsomia candida.</title>
        <authorList>
            <person name="Faddeeva A."/>
            <person name="Derks M.F."/>
            <person name="Anvar Y."/>
            <person name="Smit S."/>
            <person name="Van Straalen N."/>
            <person name="Roelofs D."/>
        </authorList>
    </citation>
    <scope>NUCLEOTIDE SEQUENCE [LARGE SCALE GENOMIC DNA]</scope>
    <source>
        <strain evidence="3 4">VU population</strain>
        <tissue evidence="3">Whole body</tissue>
    </source>
</reference>
<dbReference type="Proteomes" id="UP000198287">
    <property type="component" value="Unassembled WGS sequence"/>
</dbReference>
<protein>
    <submittedName>
        <fullName evidence="3">Reticulocyte-binding protein 2 a</fullName>
    </submittedName>
</protein>
<name>A0A226ES35_FOLCA</name>
<organism evidence="3 4">
    <name type="scientific">Folsomia candida</name>
    <name type="common">Springtail</name>
    <dbReference type="NCBI Taxonomy" id="158441"/>
    <lineage>
        <taxon>Eukaryota</taxon>
        <taxon>Metazoa</taxon>
        <taxon>Ecdysozoa</taxon>
        <taxon>Arthropoda</taxon>
        <taxon>Hexapoda</taxon>
        <taxon>Collembola</taxon>
        <taxon>Entomobryomorpha</taxon>
        <taxon>Isotomoidea</taxon>
        <taxon>Isotomidae</taxon>
        <taxon>Proisotominae</taxon>
        <taxon>Folsomia</taxon>
    </lineage>
</organism>
<sequence length="193" mass="22325">MAYRVASEFSPNAVAAGWDVASTRLLKAPNDRFCVQCGFVIRGQAMDKPAVCPHKNCKQPLIFRANQFDSASKWGRCRQCDSFTHADFPYCQSCGTANRDALSRKRRFEQIQIQKQQLEAKRLKEENDALKQQTHDPDFLLWKEVKKEEERKRILEEEKKKIEEEEANADAEQVAAAKKLEESLLQDDEEMKE</sequence>
<accession>A0A226ES35</accession>
<dbReference type="EMBL" id="LNIX01000002">
    <property type="protein sequence ID" value="OXA60319.1"/>
    <property type="molecule type" value="Genomic_DNA"/>
</dbReference>
<gene>
    <name evidence="3" type="ORF">Fcan01_04652</name>
    <name evidence="2" type="ORF">Fcan01_11097</name>
</gene>
<evidence type="ECO:0000313" key="3">
    <source>
        <dbReference type="EMBL" id="OXA60319.1"/>
    </source>
</evidence>
<keyword evidence="4" id="KW-1185">Reference proteome</keyword>
<comment type="caution">
    <text evidence="3">The sequence shown here is derived from an EMBL/GenBank/DDBJ whole genome shotgun (WGS) entry which is preliminary data.</text>
</comment>
<evidence type="ECO:0000313" key="4">
    <source>
        <dbReference type="Proteomes" id="UP000198287"/>
    </source>
</evidence>
<evidence type="ECO:0000313" key="2">
    <source>
        <dbReference type="EMBL" id="OXA54119.1"/>
    </source>
</evidence>
<evidence type="ECO:0000256" key="1">
    <source>
        <dbReference type="SAM" id="MobiDB-lite"/>
    </source>
</evidence>
<dbReference type="AlphaFoldDB" id="A0A226ES35"/>